<accession>A0A8C5LX15</accession>
<dbReference type="GO" id="GO:0051445">
    <property type="term" value="P:regulation of meiotic cell cycle"/>
    <property type="evidence" value="ECO:0007669"/>
    <property type="project" value="TreeGrafter"/>
</dbReference>
<dbReference type="OrthoDB" id="10028206at2759"/>
<dbReference type="GO" id="GO:0007129">
    <property type="term" value="P:homologous chromosome pairing at meiosis"/>
    <property type="evidence" value="ECO:0007669"/>
    <property type="project" value="InterPro"/>
</dbReference>
<dbReference type="Proteomes" id="UP000694569">
    <property type="component" value="Unplaced"/>
</dbReference>
<keyword evidence="3" id="KW-1185">Reference proteome</keyword>
<dbReference type="PANTHER" id="PTHR35258">
    <property type="entry name" value="SPERMATOGENESIS-ASSOCIATED PROTEIN 22"/>
    <property type="match status" value="1"/>
</dbReference>
<evidence type="ECO:0000313" key="3">
    <source>
        <dbReference type="Proteomes" id="UP000694569"/>
    </source>
</evidence>
<feature type="region of interest" description="Disordered" evidence="1">
    <location>
        <begin position="1"/>
        <end position="20"/>
    </location>
</feature>
<proteinExistence type="predicted"/>
<evidence type="ECO:0000313" key="2">
    <source>
        <dbReference type="Ensembl" id="ENSLLEP00000004466.1"/>
    </source>
</evidence>
<dbReference type="Ensembl" id="ENSLLET00000004670.1">
    <property type="protein sequence ID" value="ENSLLEP00000004466.1"/>
    <property type="gene ID" value="ENSLLEG00000002879.1"/>
</dbReference>
<evidence type="ECO:0000256" key="1">
    <source>
        <dbReference type="SAM" id="MobiDB-lite"/>
    </source>
</evidence>
<dbReference type="InterPro" id="IPR033536">
    <property type="entry name" value="Spata22"/>
</dbReference>
<name>A0A8C5LX15_9ANUR</name>
<organism evidence="2 3">
    <name type="scientific">Leptobrachium leishanense</name>
    <name type="common">Leishan spiny toad</name>
    <dbReference type="NCBI Taxonomy" id="445787"/>
    <lineage>
        <taxon>Eukaryota</taxon>
        <taxon>Metazoa</taxon>
        <taxon>Chordata</taxon>
        <taxon>Craniata</taxon>
        <taxon>Vertebrata</taxon>
        <taxon>Euteleostomi</taxon>
        <taxon>Amphibia</taxon>
        <taxon>Batrachia</taxon>
        <taxon>Anura</taxon>
        <taxon>Pelobatoidea</taxon>
        <taxon>Megophryidae</taxon>
        <taxon>Leptobrachium</taxon>
    </lineage>
</organism>
<dbReference type="PANTHER" id="PTHR35258:SF1">
    <property type="entry name" value="SPERMATOGENESIS-ASSOCIATED PROTEIN 22"/>
    <property type="match status" value="1"/>
</dbReference>
<gene>
    <name evidence="2" type="primary">SPATA22</name>
</gene>
<sequence>MKRSSPPSTTPRASSGYLPVPIFNQKKRCRQPLTSVPQQNEPGPSCFQQTPEGFLMEKRIPQPINFVQKSDTGLPMSHRLQHYSAHQQYKFSPSGGNTGLIEKKQAPWPQDEFAHLTTRRLLNSKPCNENFGSLKQPNAFSFHSESKFSDTSPPTSAKPLYSCGTLSRTRNTAFKNTAKISKDLAFADMPEDEMIQSVPLYQMTVNEKENSLRILPSCIESMKHWSDYSDRIPLLFEVFATLDSAVISGDHGSKSFLLRDGKSHVPCVFYEIDRELPRLVRGHIHRSVGNYDRKRNLLKCVSVRPASISEQQTFKEFINAANEEMGRYTKTMHEV</sequence>
<dbReference type="GeneTree" id="ENSGT00390000018151"/>
<protein>
    <submittedName>
        <fullName evidence="2">Spermatosis associated 22</fullName>
    </submittedName>
</protein>
<dbReference type="GO" id="GO:0007276">
    <property type="term" value="P:gamete generation"/>
    <property type="evidence" value="ECO:0007669"/>
    <property type="project" value="InterPro"/>
</dbReference>
<dbReference type="GO" id="GO:0000711">
    <property type="term" value="P:meiotic DNA repair synthesis"/>
    <property type="evidence" value="ECO:0007669"/>
    <property type="project" value="InterPro"/>
</dbReference>
<dbReference type="AlphaFoldDB" id="A0A8C5LX15"/>
<feature type="compositionally biased region" description="Low complexity" evidence="1">
    <location>
        <begin position="1"/>
        <end position="15"/>
    </location>
</feature>
<reference evidence="2" key="1">
    <citation type="submission" date="2025-08" db="UniProtKB">
        <authorList>
            <consortium name="Ensembl"/>
        </authorList>
    </citation>
    <scope>IDENTIFICATION</scope>
</reference>
<reference evidence="2" key="2">
    <citation type="submission" date="2025-09" db="UniProtKB">
        <authorList>
            <consortium name="Ensembl"/>
        </authorList>
    </citation>
    <scope>IDENTIFICATION</scope>
</reference>